<evidence type="ECO:0000313" key="1">
    <source>
        <dbReference type="EMBL" id="SDI84314.1"/>
    </source>
</evidence>
<reference evidence="1 2" key="1">
    <citation type="submission" date="2016-10" db="EMBL/GenBank/DDBJ databases">
        <authorList>
            <person name="de Groot N.N."/>
        </authorList>
    </citation>
    <scope>NUCLEOTIDE SEQUENCE [LARGE SCALE GENOMIC DNA]</scope>
    <source>
        <strain evidence="2">P4B,CCM 7963,CECT 7998,DSM 25260,IBRC-M 10614,KCTC 13821</strain>
    </source>
</reference>
<dbReference type="RefSeq" id="WP_170031480.1">
    <property type="nucleotide sequence ID" value="NZ_FNDU01000013.1"/>
</dbReference>
<dbReference type="Proteomes" id="UP000199017">
    <property type="component" value="Unassembled WGS sequence"/>
</dbReference>
<evidence type="ECO:0000313" key="2">
    <source>
        <dbReference type="Proteomes" id="UP000199017"/>
    </source>
</evidence>
<name>A0A1G8NVS7_9BACI</name>
<dbReference type="STRING" id="930129.SAMN05216352_1139"/>
<protein>
    <submittedName>
        <fullName evidence="1">Uncharacterized protein</fullName>
    </submittedName>
</protein>
<gene>
    <name evidence="1" type="ORF">SAMN05216352_1139</name>
</gene>
<dbReference type="AlphaFoldDB" id="A0A1G8NVS7"/>
<sequence>MGQSTTYFLSLKKKFEKELGRPLKPKEKELVDDMVRKQWKENMKHK</sequence>
<organism evidence="1 2">
    <name type="scientific">Alteribacillus bidgolensis</name>
    <dbReference type="NCBI Taxonomy" id="930129"/>
    <lineage>
        <taxon>Bacteria</taxon>
        <taxon>Bacillati</taxon>
        <taxon>Bacillota</taxon>
        <taxon>Bacilli</taxon>
        <taxon>Bacillales</taxon>
        <taxon>Bacillaceae</taxon>
        <taxon>Alteribacillus</taxon>
    </lineage>
</organism>
<proteinExistence type="predicted"/>
<keyword evidence="2" id="KW-1185">Reference proteome</keyword>
<dbReference type="EMBL" id="FNDU01000013">
    <property type="protein sequence ID" value="SDI84314.1"/>
    <property type="molecule type" value="Genomic_DNA"/>
</dbReference>
<accession>A0A1G8NVS7</accession>